<feature type="compositionally biased region" description="Acidic residues" evidence="1">
    <location>
        <begin position="57"/>
        <end position="80"/>
    </location>
</feature>
<evidence type="ECO:0000256" key="1">
    <source>
        <dbReference type="SAM" id="MobiDB-lite"/>
    </source>
</evidence>
<feature type="region of interest" description="Disordered" evidence="1">
    <location>
        <begin position="40"/>
        <end position="97"/>
    </location>
</feature>
<feature type="compositionally biased region" description="Basic residues" evidence="1">
    <location>
        <begin position="40"/>
        <end position="53"/>
    </location>
</feature>
<dbReference type="EMBL" id="JAPWTK010000028">
    <property type="protein sequence ID" value="KAJ8956728.1"/>
    <property type="molecule type" value="Genomic_DNA"/>
</dbReference>
<sequence>MTIFCLIHSLYYHTHTIASVGRTLCLWQECFVLSPAGNFKRTKNKKKTGRKKNKTDSEDEDSEEEDATQFDTDSEPDELMGQESPDSVDAEYANGDK</sequence>
<gene>
    <name evidence="2" type="ORF">NQ318_014083</name>
</gene>
<accession>A0AAV8YY53</accession>
<protein>
    <submittedName>
        <fullName evidence="2">Uncharacterized protein</fullName>
    </submittedName>
</protein>
<dbReference type="AlphaFoldDB" id="A0AAV8YY53"/>
<evidence type="ECO:0000313" key="2">
    <source>
        <dbReference type="EMBL" id="KAJ8956728.1"/>
    </source>
</evidence>
<reference evidence="2" key="1">
    <citation type="journal article" date="2023" name="Insect Mol. Biol.">
        <title>Genome sequencing provides insights into the evolution of gene families encoding plant cell wall-degrading enzymes in longhorned beetles.</title>
        <authorList>
            <person name="Shin N.R."/>
            <person name="Okamura Y."/>
            <person name="Kirsch R."/>
            <person name="Pauchet Y."/>
        </authorList>
    </citation>
    <scope>NUCLEOTIDE SEQUENCE</scope>
    <source>
        <strain evidence="2">AMC_N1</strain>
    </source>
</reference>
<dbReference type="Proteomes" id="UP001162162">
    <property type="component" value="Unassembled WGS sequence"/>
</dbReference>
<comment type="caution">
    <text evidence="2">The sequence shown here is derived from an EMBL/GenBank/DDBJ whole genome shotgun (WGS) entry which is preliminary data.</text>
</comment>
<name>A0AAV8YY53_9CUCU</name>
<proteinExistence type="predicted"/>
<organism evidence="2 3">
    <name type="scientific">Aromia moschata</name>
    <dbReference type="NCBI Taxonomy" id="1265417"/>
    <lineage>
        <taxon>Eukaryota</taxon>
        <taxon>Metazoa</taxon>
        <taxon>Ecdysozoa</taxon>
        <taxon>Arthropoda</taxon>
        <taxon>Hexapoda</taxon>
        <taxon>Insecta</taxon>
        <taxon>Pterygota</taxon>
        <taxon>Neoptera</taxon>
        <taxon>Endopterygota</taxon>
        <taxon>Coleoptera</taxon>
        <taxon>Polyphaga</taxon>
        <taxon>Cucujiformia</taxon>
        <taxon>Chrysomeloidea</taxon>
        <taxon>Cerambycidae</taxon>
        <taxon>Cerambycinae</taxon>
        <taxon>Callichromatini</taxon>
        <taxon>Aromia</taxon>
    </lineage>
</organism>
<evidence type="ECO:0000313" key="3">
    <source>
        <dbReference type="Proteomes" id="UP001162162"/>
    </source>
</evidence>
<keyword evidence="3" id="KW-1185">Reference proteome</keyword>